<accession>A0A2S0N709</accession>
<evidence type="ECO:0000256" key="8">
    <source>
        <dbReference type="ARBA" id="ARBA00022777"/>
    </source>
</evidence>
<dbReference type="InterPro" id="IPR000014">
    <property type="entry name" value="PAS"/>
</dbReference>
<reference evidence="17 18" key="1">
    <citation type="submission" date="2018-03" db="EMBL/GenBank/DDBJ databases">
        <title>Genome sequencing of Phreatobacter sp.</title>
        <authorList>
            <person name="Kim S.-J."/>
            <person name="Heo J."/>
            <person name="Kwon S.-W."/>
        </authorList>
    </citation>
    <scope>NUCLEOTIDE SEQUENCE [LARGE SCALE GENOMIC DNA]</scope>
    <source>
        <strain evidence="17 18">S-12</strain>
    </source>
</reference>
<evidence type="ECO:0000256" key="3">
    <source>
        <dbReference type="ARBA" id="ARBA00012438"/>
    </source>
</evidence>
<dbReference type="GO" id="GO:0000156">
    <property type="term" value="F:phosphorelay response regulator activity"/>
    <property type="evidence" value="ECO:0007669"/>
    <property type="project" value="TreeGrafter"/>
</dbReference>
<dbReference type="EMBL" id="CP027668">
    <property type="protein sequence ID" value="AVO43928.1"/>
    <property type="molecule type" value="Genomic_DNA"/>
</dbReference>
<evidence type="ECO:0000259" key="14">
    <source>
        <dbReference type="PROSITE" id="PS50109"/>
    </source>
</evidence>
<feature type="domain" description="PAS" evidence="15">
    <location>
        <begin position="385"/>
        <end position="440"/>
    </location>
</feature>
<evidence type="ECO:0000256" key="4">
    <source>
        <dbReference type="ARBA" id="ARBA00022475"/>
    </source>
</evidence>
<dbReference type="GO" id="GO:0007234">
    <property type="term" value="P:osmosensory signaling via phosphorelay pathway"/>
    <property type="evidence" value="ECO:0007669"/>
    <property type="project" value="TreeGrafter"/>
</dbReference>
<dbReference type="InterPro" id="IPR050351">
    <property type="entry name" value="BphY/WalK/GraS-like"/>
</dbReference>
<feature type="domain" description="HAMP" evidence="16">
    <location>
        <begin position="311"/>
        <end position="362"/>
    </location>
</feature>
<dbReference type="FunFam" id="3.30.565.10:FF:000006">
    <property type="entry name" value="Sensor histidine kinase WalK"/>
    <property type="match status" value="1"/>
</dbReference>
<keyword evidence="4" id="KW-1003">Cell membrane</keyword>
<dbReference type="Pfam" id="PF08447">
    <property type="entry name" value="PAS_3"/>
    <property type="match status" value="1"/>
</dbReference>
<keyword evidence="9 13" id="KW-1133">Transmembrane helix</keyword>
<dbReference type="Gene3D" id="3.30.565.10">
    <property type="entry name" value="Histidine kinase-like ATPase, C-terminal domain"/>
    <property type="match status" value="1"/>
</dbReference>
<evidence type="ECO:0000256" key="7">
    <source>
        <dbReference type="ARBA" id="ARBA00022692"/>
    </source>
</evidence>
<evidence type="ECO:0000256" key="2">
    <source>
        <dbReference type="ARBA" id="ARBA00004651"/>
    </source>
</evidence>
<evidence type="ECO:0000256" key="6">
    <source>
        <dbReference type="ARBA" id="ARBA00022679"/>
    </source>
</evidence>
<keyword evidence="8" id="KW-0418">Kinase</keyword>
<dbReference type="GO" id="GO:0030295">
    <property type="term" value="F:protein kinase activator activity"/>
    <property type="evidence" value="ECO:0007669"/>
    <property type="project" value="TreeGrafter"/>
</dbReference>
<evidence type="ECO:0000259" key="15">
    <source>
        <dbReference type="PROSITE" id="PS50112"/>
    </source>
</evidence>
<dbReference type="SMART" id="SM00388">
    <property type="entry name" value="HisKA"/>
    <property type="match status" value="1"/>
</dbReference>
<keyword evidence="18" id="KW-1185">Reference proteome</keyword>
<dbReference type="InterPro" id="IPR003660">
    <property type="entry name" value="HAMP_dom"/>
</dbReference>
<protein>
    <recommendedName>
        <fullName evidence="3">histidine kinase</fullName>
        <ecNumber evidence="3">2.7.13.3</ecNumber>
    </recommendedName>
</protein>
<dbReference type="Gene3D" id="1.10.287.130">
    <property type="match status" value="1"/>
</dbReference>
<dbReference type="InterPro" id="IPR013655">
    <property type="entry name" value="PAS_fold_3"/>
</dbReference>
<feature type="compositionally biased region" description="Basic and acidic residues" evidence="12">
    <location>
        <begin position="746"/>
        <end position="756"/>
    </location>
</feature>
<dbReference type="CDD" id="cd00082">
    <property type="entry name" value="HisKA"/>
    <property type="match status" value="1"/>
</dbReference>
<dbReference type="PROSITE" id="PS50109">
    <property type="entry name" value="HIS_KIN"/>
    <property type="match status" value="1"/>
</dbReference>
<evidence type="ECO:0000256" key="10">
    <source>
        <dbReference type="ARBA" id="ARBA00023136"/>
    </source>
</evidence>
<feature type="coiled-coil region" evidence="11">
    <location>
        <begin position="361"/>
        <end position="388"/>
    </location>
</feature>
<dbReference type="InterPro" id="IPR033479">
    <property type="entry name" value="dCache_1"/>
</dbReference>
<evidence type="ECO:0000256" key="5">
    <source>
        <dbReference type="ARBA" id="ARBA00022553"/>
    </source>
</evidence>
<dbReference type="GO" id="GO:0005886">
    <property type="term" value="C:plasma membrane"/>
    <property type="evidence" value="ECO:0007669"/>
    <property type="project" value="UniProtKB-SubCell"/>
</dbReference>
<evidence type="ECO:0000256" key="11">
    <source>
        <dbReference type="SAM" id="Coils"/>
    </source>
</evidence>
<evidence type="ECO:0000256" key="9">
    <source>
        <dbReference type="ARBA" id="ARBA00022989"/>
    </source>
</evidence>
<dbReference type="SMART" id="SM00091">
    <property type="entry name" value="PAS"/>
    <property type="match status" value="1"/>
</dbReference>
<dbReference type="PROSITE" id="PS50885">
    <property type="entry name" value="HAMP"/>
    <property type="match status" value="1"/>
</dbReference>
<keyword evidence="11" id="KW-0175">Coiled coil</keyword>
<dbReference type="CDD" id="cd00130">
    <property type="entry name" value="PAS"/>
    <property type="match status" value="1"/>
</dbReference>
<feature type="transmembrane region" description="Helical" evidence="13">
    <location>
        <begin position="288"/>
        <end position="310"/>
    </location>
</feature>
<dbReference type="AlphaFoldDB" id="A0A2S0N709"/>
<evidence type="ECO:0000256" key="1">
    <source>
        <dbReference type="ARBA" id="ARBA00000085"/>
    </source>
</evidence>
<dbReference type="PRINTS" id="PR00344">
    <property type="entry name" value="BCTRLSENSOR"/>
</dbReference>
<feature type="region of interest" description="Disordered" evidence="12">
    <location>
        <begin position="735"/>
        <end position="756"/>
    </location>
</feature>
<dbReference type="SUPFAM" id="SSF55785">
    <property type="entry name" value="PYP-like sensor domain (PAS domain)"/>
    <property type="match status" value="1"/>
</dbReference>
<dbReference type="GO" id="GO:0000155">
    <property type="term" value="F:phosphorelay sensor kinase activity"/>
    <property type="evidence" value="ECO:0007669"/>
    <property type="project" value="InterPro"/>
</dbReference>
<gene>
    <name evidence="17" type="ORF">C6569_01950</name>
</gene>
<proteinExistence type="predicted"/>
<keyword evidence="6" id="KW-0808">Transferase</keyword>
<dbReference type="Pfam" id="PF02518">
    <property type="entry name" value="HATPase_c"/>
    <property type="match status" value="1"/>
</dbReference>
<dbReference type="InterPro" id="IPR005467">
    <property type="entry name" value="His_kinase_dom"/>
</dbReference>
<dbReference type="InterPro" id="IPR036890">
    <property type="entry name" value="HATPase_C_sf"/>
</dbReference>
<evidence type="ECO:0000259" key="16">
    <source>
        <dbReference type="PROSITE" id="PS50885"/>
    </source>
</evidence>
<dbReference type="InterPro" id="IPR003661">
    <property type="entry name" value="HisK_dim/P_dom"/>
</dbReference>
<dbReference type="KEGG" id="phr:C6569_01950"/>
<dbReference type="Pfam" id="PF00512">
    <property type="entry name" value="HisKA"/>
    <property type="match status" value="1"/>
</dbReference>
<dbReference type="InterPro" id="IPR035965">
    <property type="entry name" value="PAS-like_dom_sf"/>
</dbReference>
<feature type="transmembrane region" description="Helical" evidence="13">
    <location>
        <begin position="24"/>
        <end position="48"/>
    </location>
</feature>
<organism evidence="17 18">
    <name type="scientific">Phreatobacter cathodiphilus</name>
    <dbReference type="NCBI Taxonomy" id="1868589"/>
    <lineage>
        <taxon>Bacteria</taxon>
        <taxon>Pseudomonadati</taxon>
        <taxon>Pseudomonadota</taxon>
        <taxon>Alphaproteobacteria</taxon>
        <taxon>Hyphomicrobiales</taxon>
        <taxon>Phreatobacteraceae</taxon>
        <taxon>Phreatobacter</taxon>
    </lineage>
</organism>
<dbReference type="EC" id="2.7.13.3" evidence="3"/>
<feature type="domain" description="Histidine kinase" evidence="14">
    <location>
        <begin position="521"/>
        <end position="734"/>
    </location>
</feature>
<dbReference type="Proteomes" id="UP000237889">
    <property type="component" value="Chromosome"/>
</dbReference>
<evidence type="ECO:0000313" key="18">
    <source>
        <dbReference type="Proteomes" id="UP000237889"/>
    </source>
</evidence>
<keyword evidence="7 13" id="KW-0812">Transmembrane</keyword>
<keyword evidence="5" id="KW-0597">Phosphoprotein</keyword>
<evidence type="ECO:0000256" key="13">
    <source>
        <dbReference type="SAM" id="Phobius"/>
    </source>
</evidence>
<comment type="catalytic activity">
    <reaction evidence="1">
        <text>ATP + protein L-histidine = ADP + protein N-phospho-L-histidine.</text>
        <dbReference type="EC" id="2.7.13.3"/>
    </reaction>
</comment>
<dbReference type="CDD" id="cd18774">
    <property type="entry name" value="PDC2_HK_sensor"/>
    <property type="match status" value="1"/>
</dbReference>
<dbReference type="SUPFAM" id="SSF47384">
    <property type="entry name" value="Homodimeric domain of signal transducing histidine kinase"/>
    <property type="match status" value="1"/>
</dbReference>
<evidence type="ECO:0000256" key="12">
    <source>
        <dbReference type="SAM" id="MobiDB-lite"/>
    </source>
</evidence>
<dbReference type="PROSITE" id="PS50112">
    <property type="entry name" value="PAS"/>
    <property type="match status" value="1"/>
</dbReference>
<keyword evidence="10 13" id="KW-0472">Membrane</keyword>
<dbReference type="Gene3D" id="3.30.450.20">
    <property type="entry name" value="PAS domain"/>
    <property type="match status" value="1"/>
</dbReference>
<dbReference type="InterPro" id="IPR036097">
    <property type="entry name" value="HisK_dim/P_sf"/>
</dbReference>
<dbReference type="Pfam" id="PF02743">
    <property type="entry name" value="dCache_1"/>
    <property type="match status" value="1"/>
</dbReference>
<dbReference type="SUPFAM" id="SSF55874">
    <property type="entry name" value="ATPase domain of HSP90 chaperone/DNA topoisomerase II/histidine kinase"/>
    <property type="match status" value="1"/>
</dbReference>
<dbReference type="InterPro" id="IPR003594">
    <property type="entry name" value="HATPase_dom"/>
</dbReference>
<sequence length="756" mass="83116">MICCGLSNRAGGGDVDGVVKERSLAIYLAAFAAALTVPLLLLAAFLTWRFAEAENRQLRAGALQLTETVAAEIDRLLTSRLAILRALATSPAIDAGDFARFDAQAREFSSLGIDIRLRRMDGQLLVDTATPQGSPLPQWPVIEPMESAVAQREPVFSDLFVSRGTGTYAVAIFLPVIRGDEVAFVVSTTFSPDVFARIMADFRVAAPYYASLADRTGLIIARSSRHSETVGRSLPAFASLTGSSGGWRGVNPEGVEVSAFYSRSPASGWFLALGVEVAALNRSLWNSLAWMLAVAAGLIGIATAVASLIVRRLARASTAMTDAAAAMERGQLTVVPRTGVAEVNRVGEAFGRASVKLHLQASALARANRDLEQRVEERSRELRASEDRYRLLAENVRDMILLRNVEGRIFYASPSSHRLLGYTAEEMTGLRPADVVHHDDWKRVDAVNRAIGEGRELGFSVHRLRHKEGHWVWIQAAYSRIDGVGPDEPNIIVVVRDDTERQEQETKLRQTNEALRQFSAIVSHDLQAPLRHINMFSDMLKLKVGDGDPEAAGYAANIMASVERMQRLIRSLIAYTQVAYALVKREDVDLAAVVGEAMAVLDADITEAGAAIKVFNLPRVDGDGELLTRLFQNLIGNALKYRSEEPLVVKIRARPAGRMWEISVEDNGIGIDPLYGERIFEIFRRLHRDERRYPGLGLGLALCRRIVESHGGEIWLDKDWPKGARFQFTLPRQRGRKDLSAGGDDGPFRTEASDRG</sequence>
<dbReference type="PANTHER" id="PTHR42878:SF15">
    <property type="entry name" value="BACTERIOPHYTOCHROME"/>
    <property type="match status" value="1"/>
</dbReference>
<dbReference type="InterPro" id="IPR004358">
    <property type="entry name" value="Sig_transdc_His_kin-like_C"/>
</dbReference>
<name>A0A2S0N709_9HYPH</name>
<dbReference type="PANTHER" id="PTHR42878">
    <property type="entry name" value="TWO-COMPONENT HISTIDINE KINASE"/>
    <property type="match status" value="1"/>
</dbReference>
<dbReference type="SMART" id="SM00387">
    <property type="entry name" value="HATPase_c"/>
    <property type="match status" value="1"/>
</dbReference>
<evidence type="ECO:0000313" key="17">
    <source>
        <dbReference type="EMBL" id="AVO43928.1"/>
    </source>
</evidence>
<comment type="subcellular location">
    <subcellularLocation>
        <location evidence="2">Cell membrane</location>
        <topology evidence="2">Multi-pass membrane protein</topology>
    </subcellularLocation>
</comment>
<dbReference type="NCBIfam" id="TIGR00229">
    <property type="entry name" value="sensory_box"/>
    <property type="match status" value="1"/>
</dbReference>